<comment type="caution">
    <text evidence="1">The sequence shown here is derived from an EMBL/GenBank/DDBJ whole genome shotgun (WGS) entry which is preliminary data.</text>
</comment>
<evidence type="ECO:0000313" key="2">
    <source>
        <dbReference type="Proteomes" id="UP000240608"/>
    </source>
</evidence>
<evidence type="ECO:0008006" key="3">
    <source>
        <dbReference type="Google" id="ProtNLM"/>
    </source>
</evidence>
<dbReference type="Proteomes" id="UP000240608">
    <property type="component" value="Unassembled WGS sequence"/>
</dbReference>
<accession>A0A2T4DUZ4</accession>
<protein>
    <recommendedName>
        <fullName evidence="3">PsbP C-terminal domain-containing protein</fullName>
    </recommendedName>
</protein>
<sequence length="201" mass="23200">MKNIFNVLIFFLFFSESGCQLQKPEKENEKTVSIDSVFTDNPSGILLSKSYTNDKDGYSINYPPNWNFYEYENAGGIDFFGHFKTPAENDDMSDFGIAIYNKNESKTLDEFYEDYIAEAKASGLLSDISVKRNMAFIYQGKYNTLSFLFTSKSVGTFDTRIHMFIEKGDKIYHLRGLLSPKHPKESMQLYLEIMTTIKFSK</sequence>
<organism evidence="1 2">
    <name type="scientific">Marivirga lumbricoides</name>
    <dbReference type="NCBI Taxonomy" id="1046115"/>
    <lineage>
        <taxon>Bacteria</taxon>
        <taxon>Pseudomonadati</taxon>
        <taxon>Bacteroidota</taxon>
        <taxon>Cytophagia</taxon>
        <taxon>Cytophagales</taxon>
        <taxon>Marivirgaceae</taxon>
        <taxon>Marivirga</taxon>
    </lineage>
</organism>
<dbReference type="AlphaFoldDB" id="A0A2T4DUZ4"/>
<reference evidence="1 2" key="1">
    <citation type="submission" date="2018-03" db="EMBL/GenBank/DDBJ databases">
        <title>Cross-interface Injection: A General Nanoliter Liquid Handling Method Applied to Single Cells Genome Amplification Automated Nanoliter Liquid Handling Applied to Single Cell Multiple Displacement Amplification.</title>
        <authorList>
            <person name="Yun J."/>
            <person name="Xu P."/>
            <person name="Xu J."/>
            <person name="Dai X."/>
            <person name="Wang Y."/>
            <person name="Zheng X."/>
            <person name="Cao C."/>
            <person name="Yi Q."/>
            <person name="Zhu Y."/>
            <person name="Wang L."/>
            <person name="Dong Z."/>
            <person name="Huang Y."/>
            <person name="Huang L."/>
            <person name="Du W."/>
        </authorList>
    </citation>
    <scope>NUCLEOTIDE SEQUENCE [LARGE SCALE GENOMIC DNA]</scope>
    <source>
        <strain evidence="1 2">Z-D1-2</strain>
    </source>
</reference>
<evidence type="ECO:0000313" key="1">
    <source>
        <dbReference type="EMBL" id="PTB97633.1"/>
    </source>
</evidence>
<dbReference type="EMBL" id="PYVU01000009">
    <property type="protein sequence ID" value="PTB97633.1"/>
    <property type="molecule type" value="Genomic_DNA"/>
</dbReference>
<name>A0A2T4DUZ4_9BACT</name>
<gene>
    <name evidence="1" type="ORF">C9994_02005</name>
</gene>
<proteinExistence type="predicted"/>